<dbReference type="RefSeq" id="WP_255841488.1">
    <property type="nucleotide sequence ID" value="NZ_CP094358.1"/>
</dbReference>
<keyword evidence="3" id="KW-1185">Reference proteome</keyword>
<dbReference type="Proteomes" id="UP000831290">
    <property type="component" value="Chromosome"/>
</dbReference>
<evidence type="ECO:0000313" key="2">
    <source>
        <dbReference type="EMBL" id="UOB16314.1"/>
    </source>
</evidence>
<keyword evidence="1" id="KW-1133">Transmembrane helix</keyword>
<dbReference type="AlphaFoldDB" id="A0A9E7D247"/>
<dbReference type="EMBL" id="CP094358">
    <property type="protein sequence ID" value="UOB16314.1"/>
    <property type="molecule type" value="Genomic_DNA"/>
</dbReference>
<protein>
    <submittedName>
        <fullName evidence="2">Uncharacterized protein</fullName>
    </submittedName>
</protein>
<gene>
    <name evidence="2" type="ORF">MQE35_11255</name>
</gene>
<keyword evidence="1" id="KW-0812">Transmembrane</keyword>
<proteinExistence type="predicted"/>
<keyword evidence="1" id="KW-0472">Membrane</keyword>
<dbReference type="KEGG" id="fbm:MQE35_11255"/>
<reference evidence="2" key="1">
    <citation type="submission" date="2022-03" db="EMBL/GenBank/DDBJ databases">
        <title>Description of Abyssus ytuae gen. nov., sp. nov., a novel member of the family Flavobacteriaceae isolated from the sediment of Mariana Trench.</title>
        <authorList>
            <person name="Zhang J."/>
            <person name="Xu X."/>
        </authorList>
    </citation>
    <scope>NUCLEOTIDE SEQUENCE</scope>
    <source>
        <strain evidence="2">MT3330</strain>
    </source>
</reference>
<accession>A0A9E7D247</accession>
<organism evidence="2 3">
    <name type="scientific">Abyssalbus ytuae</name>
    <dbReference type="NCBI Taxonomy" id="2926907"/>
    <lineage>
        <taxon>Bacteria</taxon>
        <taxon>Pseudomonadati</taxon>
        <taxon>Bacteroidota</taxon>
        <taxon>Flavobacteriia</taxon>
        <taxon>Flavobacteriales</taxon>
        <taxon>Flavobacteriaceae</taxon>
        <taxon>Abyssalbus</taxon>
    </lineage>
</organism>
<evidence type="ECO:0000313" key="3">
    <source>
        <dbReference type="Proteomes" id="UP000831290"/>
    </source>
</evidence>
<feature type="transmembrane region" description="Helical" evidence="1">
    <location>
        <begin position="12"/>
        <end position="32"/>
    </location>
</feature>
<evidence type="ECO:0000256" key="1">
    <source>
        <dbReference type="SAM" id="Phobius"/>
    </source>
</evidence>
<name>A0A9E7D247_9FLAO</name>
<sequence>MRLLKHGTNFNWKYALGEIFLLFIGINLAIWFNNYNTNRQNKKFKRVAVSKIQEEIKRNQAELDSSYVNIIKVLKAFKKIEKSEDEVYFIKGEFNELTNYIKDNPGFFLVEDTTRLKNNELVYYGDINVIFDIPELKDIAWQTTNSINILDLMGYECLYLLEDMYNLQQMLEDELKNATRYLQKKDFEEFQNSLEFLI</sequence>